<comment type="caution">
    <text evidence="1">The sequence shown here is derived from an EMBL/GenBank/DDBJ whole genome shotgun (WGS) entry which is preliminary data.</text>
</comment>
<accession>A0AAV2ALC0</accession>
<organism evidence="1 2">
    <name type="scientific">Larinioides sclopetarius</name>
    <dbReference type="NCBI Taxonomy" id="280406"/>
    <lineage>
        <taxon>Eukaryota</taxon>
        <taxon>Metazoa</taxon>
        <taxon>Ecdysozoa</taxon>
        <taxon>Arthropoda</taxon>
        <taxon>Chelicerata</taxon>
        <taxon>Arachnida</taxon>
        <taxon>Araneae</taxon>
        <taxon>Araneomorphae</taxon>
        <taxon>Entelegynae</taxon>
        <taxon>Araneoidea</taxon>
        <taxon>Araneidae</taxon>
        <taxon>Larinioides</taxon>
    </lineage>
</organism>
<reference evidence="1 2" key="1">
    <citation type="submission" date="2024-04" db="EMBL/GenBank/DDBJ databases">
        <authorList>
            <person name="Rising A."/>
            <person name="Reimegard J."/>
            <person name="Sonavane S."/>
            <person name="Akerstrom W."/>
            <person name="Nylinder S."/>
            <person name="Hedman E."/>
            <person name="Kallberg Y."/>
        </authorList>
    </citation>
    <scope>NUCLEOTIDE SEQUENCE [LARGE SCALE GENOMIC DNA]</scope>
</reference>
<sequence>MDFTKRYTVLNSLLKGTVAALGFYGTSQIEVQRLLSLSSIKRA</sequence>
<gene>
    <name evidence="1" type="ORF">LARSCL_LOCUS13179</name>
</gene>
<protein>
    <submittedName>
        <fullName evidence="1">Uncharacterized protein</fullName>
    </submittedName>
</protein>
<keyword evidence="2" id="KW-1185">Reference proteome</keyword>
<dbReference type="Proteomes" id="UP001497382">
    <property type="component" value="Unassembled WGS sequence"/>
</dbReference>
<dbReference type="AlphaFoldDB" id="A0AAV2ALC0"/>
<proteinExistence type="predicted"/>
<feature type="non-terminal residue" evidence="1">
    <location>
        <position position="43"/>
    </location>
</feature>
<evidence type="ECO:0000313" key="1">
    <source>
        <dbReference type="EMBL" id="CAL1284492.1"/>
    </source>
</evidence>
<dbReference type="EMBL" id="CAXIEN010000179">
    <property type="protein sequence ID" value="CAL1284492.1"/>
    <property type="molecule type" value="Genomic_DNA"/>
</dbReference>
<evidence type="ECO:0000313" key="2">
    <source>
        <dbReference type="Proteomes" id="UP001497382"/>
    </source>
</evidence>
<name>A0AAV2ALC0_9ARAC</name>